<dbReference type="Proteomes" id="UP000191672">
    <property type="component" value="Unassembled WGS sequence"/>
</dbReference>
<dbReference type="InterPro" id="IPR027417">
    <property type="entry name" value="P-loop_NTPase"/>
</dbReference>
<dbReference type="GO" id="GO:0000730">
    <property type="term" value="P:DNA recombinase assembly"/>
    <property type="evidence" value="ECO:0007669"/>
    <property type="project" value="TreeGrafter"/>
</dbReference>
<dbReference type="GO" id="GO:0042148">
    <property type="term" value="P:DNA strand invasion"/>
    <property type="evidence" value="ECO:0007669"/>
    <property type="project" value="TreeGrafter"/>
</dbReference>
<keyword evidence="1" id="KW-0547">Nucleotide-binding</keyword>
<dbReference type="GO" id="GO:0000150">
    <property type="term" value="F:DNA strand exchange activity"/>
    <property type="evidence" value="ECO:0007669"/>
    <property type="project" value="TreeGrafter"/>
</dbReference>
<feature type="compositionally biased region" description="Acidic residues" evidence="3">
    <location>
        <begin position="78"/>
        <end position="89"/>
    </location>
</feature>
<proteinExistence type="predicted"/>
<sequence length="610" mass="67099">MDLLTVLPGFKTKPYQHLLPALERTKITTVDLLTIEFLEIAKRAHVPPADIRRLCDRVVEALHADIGFVEPEPIIGDSDGDDDEEEELDSSIHPTGLVLGPATSRTASQWNMISTLDPAMDDLLGGGIPTGYMIEITGESGSGKTQFLMSLCLAVQLPKPYGLRRRALYISTEHPLSTPRLFQLIECHPILSTLPAEDAPSLEDILSINAMDLETQDHILSYQLPVAIQRYNIGLVIIDSITSNYRAEHSSTNAIALATRTTELAKLGHMLRNLAVDEDVAIVVANQVSDRFDMPDVPDDPDTDDEPASQEPVPSQTGEDIEFPDPMSNVSMSQPAMSEPSMAQPAMSQPPMPQPSMSQPVTMDFENTQQAPSDSQDPPSSSAISSSQFYGDHDENTFQQMHCDTDLTFKQATSVHLQERYFTGWGDDFSPHASLKNPAMGIFWSSQIACRIALKKEESGHEIGADDGSYPAFAPETEEAEPESTEEKPITASEFLRSSQNQPDIEQVVNLAEIPAPEFRDRDKTTPDHQPGSPDGTAPDPDPYSQDQDLDYPPDRVTRRTMKLVFAPWTGPTEHEEDLLPSTPPGITEPPAGEVDFEIWAGGLRSVNYE</sequence>
<dbReference type="PANTHER" id="PTHR22942">
    <property type="entry name" value="RECA/RAD51/RADA DNA STRAND-PAIRING FAMILY MEMBER"/>
    <property type="match status" value="1"/>
</dbReference>
<evidence type="ECO:0000259" key="4">
    <source>
        <dbReference type="PROSITE" id="PS50162"/>
    </source>
</evidence>
<feature type="region of interest" description="Disordered" evidence="3">
    <location>
        <begin position="461"/>
        <end position="490"/>
    </location>
</feature>
<dbReference type="GO" id="GO:0003697">
    <property type="term" value="F:single-stranded DNA binding"/>
    <property type="evidence" value="ECO:0007669"/>
    <property type="project" value="TreeGrafter"/>
</dbReference>
<protein>
    <recommendedName>
        <fullName evidence="4">RecA family profile 1 domain-containing protein</fullName>
    </recommendedName>
</protein>
<dbReference type="STRING" id="416450.A0A1V6QK11"/>
<dbReference type="InterPro" id="IPR020588">
    <property type="entry name" value="RecA_ATP-bd"/>
</dbReference>
<dbReference type="GO" id="GO:0005524">
    <property type="term" value="F:ATP binding"/>
    <property type="evidence" value="ECO:0007669"/>
    <property type="project" value="UniProtKB-KW"/>
</dbReference>
<dbReference type="InterPro" id="IPR003593">
    <property type="entry name" value="AAA+_ATPase"/>
</dbReference>
<dbReference type="GO" id="GO:0061982">
    <property type="term" value="P:meiosis I cell cycle process"/>
    <property type="evidence" value="ECO:0007669"/>
    <property type="project" value="UniProtKB-ARBA"/>
</dbReference>
<dbReference type="AlphaFoldDB" id="A0A1V6QK11"/>
<dbReference type="InterPro" id="IPR013632">
    <property type="entry name" value="Rad51_C"/>
</dbReference>
<feature type="compositionally biased region" description="Acidic residues" evidence="3">
    <location>
        <begin position="296"/>
        <end position="308"/>
    </location>
</feature>
<dbReference type="SMART" id="SM00382">
    <property type="entry name" value="AAA"/>
    <property type="match status" value="1"/>
</dbReference>
<feature type="domain" description="RecA family profile 1" evidence="4">
    <location>
        <begin position="109"/>
        <end position="288"/>
    </location>
</feature>
<feature type="region of interest" description="Disordered" evidence="3">
    <location>
        <begin position="291"/>
        <end position="391"/>
    </location>
</feature>
<evidence type="ECO:0000256" key="1">
    <source>
        <dbReference type="ARBA" id="ARBA00022741"/>
    </source>
</evidence>
<gene>
    <name evidence="5" type="ORF">PENANT_c002G05745</name>
</gene>
<dbReference type="GO" id="GO:0006312">
    <property type="term" value="P:mitotic recombination"/>
    <property type="evidence" value="ECO:0007669"/>
    <property type="project" value="TreeGrafter"/>
</dbReference>
<feature type="compositionally biased region" description="Low complexity" evidence="3">
    <location>
        <begin position="369"/>
        <end position="388"/>
    </location>
</feature>
<reference evidence="6" key="1">
    <citation type="journal article" date="2017" name="Nat. Microbiol.">
        <title>Global analysis of biosynthetic gene clusters reveals vast potential of secondary metabolite production in Penicillium species.</title>
        <authorList>
            <person name="Nielsen J.C."/>
            <person name="Grijseels S."/>
            <person name="Prigent S."/>
            <person name="Ji B."/>
            <person name="Dainat J."/>
            <person name="Nielsen K.F."/>
            <person name="Frisvad J.C."/>
            <person name="Workman M."/>
            <person name="Nielsen J."/>
        </authorList>
    </citation>
    <scope>NUCLEOTIDE SEQUENCE [LARGE SCALE GENOMIC DNA]</scope>
    <source>
        <strain evidence="6">IBT 31811</strain>
    </source>
</reference>
<dbReference type="GO" id="GO:0003690">
    <property type="term" value="F:double-stranded DNA binding"/>
    <property type="evidence" value="ECO:0007669"/>
    <property type="project" value="TreeGrafter"/>
</dbReference>
<dbReference type="SUPFAM" id="SSF52540">
    <property type="entry name" value="P-loop containing nucleoside triphosphate hydrolases"/>
    <property type="match status" value="1"/>
</dbReference>
<feature type="compositionally biased region" description="Basic and acidic residues" evidence="3">
    <location>
        <begin position="518"/>
        <end position="527"/>
    </location>
</feature>
<name>A0A1V6QK11_9EURO</name>
<organism evidence="5 6">
    <name type="scientific">Penicillium antarcticum</name>
    <dbReference type="NCBI Taxonomy" id="416450"/>
    <lineage>
        <taxon>Eukaryota</taxon>
        <taxon>Fungi</taxon>
        <taxon>Dikarya</taxon>
        <taxon>Ascomycota</taxon>
        <taxon>Pezizomycotina</taxon>
        <taxon>Eurotiomycetes</taxon>
        <taxon>Eurotiomycetidae</taxon>
        <taxon>Eurotiales</taxon>
        <taxon>Aspergillaceae</taxon>
        <taxon>Penicillium</taxon>
    </lineage>
</organism>
<evidence type="ECO:0000313" key="6">
    <source>
        <dbReference type="Proteomes" id="UP000191672"/>
    </source>
</evidence>
<accession>A0A1V6QK11</accession>
<dbReference type="PROSITE" id="PS50162">
    <property type="entry name" value="RECA_2"/>
    <property type="match status" value="1"/>
</dbReference>
<comment type="caution">
    <text evidence="5">The sequence shown here is derived from an EMBL/GenBank/DDBJ whole genome shotgun (WGS) entry which is preliminary data.</text>
</comment>
<feature type="region of interest" description="Disordered" evidence="3">
    <location>
        <begin position="516"/>
        <end position="592"/>
    </location>
</feature>
<evidence type="ECO:0000256" key="3">
    <source>
        <dbReference type="SAM" id="MobiDB-lite"/>
    </source>
</evidence>
<evidence type="ECO:0000313" key="5">
    <source>
        <dbReference type="EMBL" id="OQD89553.1"/>
    </source>
</evidence>
<dbReference type="PANTHER" id="PTHR22942:SF66">
    <property type="entry name" value="RE19845P"/>
    <property type="match status" value="1"/>
</dbReference>
<keyword evidence="6" id="KW-1185">Reference proteome</keyword>
<feature type="region of interest" description="Disordered" evidence="3">
    <location>
        <begin position="71"/>
        <end position="90"/>
    </location>
</feature>
<dbReference type="GO" id="GO:0140664">
    <property type="term" value="F:ATP-dependent DNA damage sensor activity"/>
    <property type="evidence" value="ECO:0007669"/>
    <property type="project" value="InterPro"/>
</dbReference>
<dbReference type="EMBL" id="MDYN01000002">
    <property type="protein sequence ID" value="OQD89553.1"/>
    <property type="molecule type" value="Genomic_DNA"/>
</dbReference>
<dbReference type="Pfam" id="PF08423">
    <property type="entry name" value="Rad51"/>
    <property type="match status" value="1"/>
</dbReference>
<keyword evidence="2" id="KW-0067">ATP-binding</keyword>
<dbReference type="Gene3D" id="3.40.50.300">
    <property type="entry name" value="P-loop containing nucleotide triphosphate hydrolases"/>
    <property type="match status" value="1"/>
</dbReference>
<evidence type="ECO:0000256" key="2">
    <source>
        <dbReference type="ARBA" id="ARBA00022840"/>
    </source>
</evidence>